<dbReference type="OrthoDB" id="9811471at2"/>
<dbReference type="Gene3D" id="3.90.1300.10">
    <property type="entry name" value="Amidase signature (AS) domain"/>
    <property type="match status" value="1"/>
</dbReference>
<dbReference type="AlphaFoldDB" id="D6XY36"/>
<dbReference type="InterPro" id="IPR023631">
    <property type="entry name" value="Amidase_dom"/>
</dbReference>
<dbReference type="STRING" id="439292.Bsel_0573"/>
<evidence type="ECO:0000313" key="2">
    <source>
        <dbReference type="EMBL" id="ADH98109.1"/>
    </source>
</evidence>
<dbReference type="InterPro" id="IPR036928">
    <property type="entry name" value="AS_sf"/>
</dbReference>
<dbReference type="KEGG" id="bse:Bsel_0573"/>
<dbReference type="HOGENOM" id="CLU_009600_0_3_9"/>
<dbReference type="SUPFAM" id="SSF75304">
    <property type="entry name" value="Amidase signature (AS) enzymes"/>
    <property type="match status" value="1"/>
</dbReference>
<dbReference type="NCBIfam" id="NF006169">
    <property type="entry name" value="PRK08310.1"/>
    <property type="match status" value="1"/>
</dbReference>
<keyword evidence="3" id="KW-1185">Reference proteome</keyword>
<dbReference type="InterPro" id="IPR020556">
    <property type="entry name" value="Amidase_CS"/>
</dbReference>
<dbReference type="RefSeq" id="WP_013171538.1">
    <property type="nucleotide sequence ID" value="NC_014219.1"/>
</dbReference>
<dbReference type="Proteomes" id="UP000000271">
    <property type="component" value="Chromosome"/>
</dbReference>
<name>D6XY36_BACIE</name>
<dbReference type="eggNOG" id="COG0154">
    <property type="taxonomic scope" value="Bacteria"/>
</dbReference>
<feature type="domain" description="Amidase" evidence="1">
    <location>
        <begin position="18"/>
        <end position="195"/>
    </location>
</feature>
<dbReference type="PANTHER" id="PTHR46310">
    <property type="entry name" value="AMIDASE 1"/>
    <property type="match status" value="1"/>
</dbReference>
<dbReference type="PANTHER" id="PTHR46310:SF7">
    <property type="entry name" value="AMIDASE 1"/>
    <property type="match status" value="1"/>
</dbReference>
<gene>
    <name evidence="2" type="ordered locus">Bsel_0573</name>
</gene>
<dbReference type="PROSITE" id="PS00571">
    <property type="entry name" value="AMIDASES"/>
    <property type="match status" value="1"/>
</dbReference>
<evidence type="ECO:0000259" key="1">
    <source>
        <dbReference type="Pfam" id="PF01425"/>
    </source>
</evidence>
<accession>D6XY36</accession>
<dbReference type="EMBL" id="CP001791">
    <property type="protein sequence ID" value="ADH98109.1"/>
    <property type="molecule type" value="Genomic_DNA"/>
</dbReference>
<evidence type="ECO:0000313" key="3">
    <source>
        <dbReference type="Proteomes" id="UP000000271"/>
    </source>
</evidence>
<protein>
    <submittedName>
        <fullName evidence="2">Amidase</fullName>
    </submittedName>
</protein>
<proteinExistence type="predicted"/>
<sequence length="391" mass="42292">MTTDHYGAFIDESLTVEPQKGGILHRKTFAVKDVFHIEGHRNTAGNPHWLQSHAPAKATAPALVHLLQAGATLKGTTVTDEMMYSLHGENVHYGTPVNPFDKSLIPGGSSSGSAVATGAGLRDFAIGTDTGGSVRIPASYCGLFGFRPSHGKVSLEGVIPLADSFDTVGWFTRNAALLEDVGEVLIGDSMPDAPDFKRAVIARDAFSLLTDTQHNALMSAVRSCSSKVKSHEEQRITNDDLGDWVDIFRVIQGYEIWLNHGEWVKAHEPDFGPGIRERFHMAEQIKEADVAEARRRQLMIQDATADIMQPDTLMIIPTIAGEPPAVGLPPEEVDKIRQRTMKLTAIAGLNGLPQVTIPVKRGGGLPPLAISILAPKGRDRDLLSFVTSLCD</sequence>
<organism evidence="2 3">
    <name type="scientific">Bacillus selenitireducens (strain ATCC 700615 / DSM 15326 / MLS10)</name>
    <dbReference type="NCBI Taxonomy" id="439292"/>
    <lineage>
        <taxon>Bacteria</taxon>
        <taxon>Bacillati</taxon>
        <taxon>Bacillota</taxon>
        <taxon>Bacilli</taxon>
        <taxon>Bacillales</taxon>
        <taxon>Bacillaceae</taxon>
        <taxon>Salisediminibacterium</taxon>
    </lineage>
</organism>
<reference evidence="2" key="1">
    <citation type="submission" date="2009-10" db="EMBL/GenBank/DDBJ databases">
        <title>Complete sequence of Bacillus selenitireducens MLS10.</title>
        <authorList>
            <consortium name="US DOE Joint Genome Institute"/>
            <person name="Lucas S."/>
            <person name="Copeland A."/>
            <person name="Lapidus A."/>
            <person name="Glavina del Rio T."/>
            <person name="Dalin E."/>
            <person name="Tice H."/>
            <person name="Bruce D."/>
            <person name="Goodwin L."/>
            <person name="Pitluck S."/>
            <person name="Sims D."/>
            <person name="Brettin T."/>
            <person name="Detter J.C."/>
            <person name="Han C."/>
            <person name="Larimer F."/>
            <person name="Land M."/>
            <person name="Hauser L."/>
            <person name="Kyrpides N."/>
            <person name="Ovchinnikova G."/>
            <person name="Stolz J."/>
        </authorList>
    </citation>
    <scope>NUCLEOTIDE SEQUENCE [LARGE SCALE GENOMIC DNA]</scope>
    <source>
        <strain evidence="2">MLS10</strain>
    </source>
</reference>
<dbReference type="Pfam" id="PF01425">
    <property type="entry name" value="Amidase"/>
    <property type="match status" value="1"/>
</dbReference>